<sequence length="91" mass="9868">MQPHSVVGIGLGGGDVTWTYAPAAAPRPRVLQLSLRDLQEVLMKTQTCLSAEPRDGHGDYQRAVHLLRAAATCDAGQSDARRQWIRAATQC</sequence>
<dbReference type="Proteomes" id="UP000092668">
    <property type="component" value="Unassembled WGS sequence"/>
</dbReference>
<reference evidence="1 3" key="1">
    <citation type="submission" date="2015-06" db="EMBL/GenBank/DDBJ databases">
        <title>Genome sequence of Mycobacterium kumamotonense strain Roo.</title>
        <authorList>
            <person name="Greninger A.L."/>
            <person name="Cunningham G."/>
            <person name="Miller S."/>
        </authorList>
    </citation>
    <scope>NUCLEOTIDE SEQUENCE [LARGE SCALE GENOMIC DNA]</scope>
    <source>
        <strain evidence="1 3">Roo</strain>
    </source>
</reference>
<keyword evidence="3" id="KW-1185">Reference proteome</keyword>
<comment type="caution">
    <text evidence="1">The sequence shown here is derived from an EMBL/GenBank/DDBJ whole genome shotgun (WGS) entry which is preliminary data.</text>
</comment>
<evidence type="ECO:0000313" key="1">
    <source>
        <dbReference type="EMBL" id="OBY33642.1"/>
    </source>
</evidence>
<dbReference type="Proteomes" id="UP000192713">
    <property type="component" value="Unassembled WGS sequence"/>
</dbReference>
<evidence type="ECO:0000313" key="4">
    <source>
        <dbReference type="Proteomes" id="UP000192713"/>
    </source>
</evidence>
<evidence type="ECO:0000313" key="3">
    <source>
        <dbReference type="Proteomes" id="UP000092668"/>
    </source>
</evidence>
<dbReference type="AlphaFoldDB" id="A0A1B8SLL1"/>
<dbReference type="EMBL" id="MVHU01000009">
    <property type="protein sequence ID" value="ORA80731.1"/>
    <property type="molecule type" value="Genomic_DNA"/>
</dbReference>
<organism evidence="1 3">
    <name type="scientific">Mycolicibacter kumamotonensis</name>
    <dbReference type="NCBI Taxonomy" id="354243"/>
    <lineage>
        <taxon>Bacteria</taxon>
        <taxon>Bacillati</taxon>
        <taxon>Actinomycetota</taxon>
        <taxon>Actinomycetes</taxon>
        <taxon>Mycobacteriales</taxon>
        <taxon>Mycobacteriaceae</taxon>
        <taxon>Mycolicibacter</taxon>
    </lineage>
</organism>
<dbReference type="EMBL" id="LFOE01000001">
    <property type="protein sequence ID" value="OBY33642.1"/>
    <property type="molecule type" value="Genomic_DNA"/>
</dbReference>
<accession>A0A1B8SLL1</accession>
<dbReference type="PATRIC" id="fig|354243.3.peg.352"/>
<protein>
    <submittedName>
        <fullName evidence="1">Uncharacterized protein</fullName>
    </submittedName>
</protein>
<name>A0A1B8SLL1_9MYCO</name>
<gene>
    <name evidence="1" type="ORF">ACT18_01650</name>
    <name evidence="2" type="ORF">BST28_08180</name>
</gene>
<dbReference type="STRING" id="354243.BST28_08180"/>
<reference evidence="2 4" key="2">
    <citation type="submission" date="2017-02" db="EMBL/GenBank/DDBJ databases">
        <title>The new phylogeny of genus Mycobacterium.</title>
        <authorList>
            <person name="Tortoli E."/>
            <person name="Trovato A."/>
            <person name="Cirillo D.M."/>
        </authorList>
    </citation>
    <scope>NUCLEOTIDE SEQUENCE [LARGE SCALE GENOMIC DNA]</scope>
    <source>
        <strain evidence="2 4">DSM 45093</strain>
    </source>
</reference>
<proteinExistence type="predicted"/>
<evidence type="ECO:0000313" key="2">
    <source>
        <dbReference type="EMBL" id="ORA80731.1"/>
    </source>
</evidence>